<dbReference type="InterPro" id="IPR017853">
    <property type="entry name" value="GH"/>
</dbReference>
<sequence length="272" mass="29225">MRDGARPLAPGREADYRAAIRAVAAAAGAAGARVDGWTPWNEPNAPYFLSPQRTACRDDAAPSSPAAYARMAVAMDEQLRALDPRARGRLVLGELASWAAPSGRAVPADEFLRALPDDVLCRAAVVTLHGYLEARPRSGRGEPVAAGLRELDRRPCLDGRPAWITETGVGAPRGGGRRDVSARVLASECRLLHGQLLRWYHDPRVTAAFQYSLREDRFFPVGLLDERLRRSFPAAEVWKAWGGARDPAGPPPALPAACRDDPAGTAAERPGG</sequence>
<dbReference type="EMBL" id="AGUD01000225">
    <property type="protein sequence ID" value="EHN10369.1"/>
    <property type="molecule type" value="Genomic_DNA"/>
</dbReference>
<proteinExistence type="predicted"/>
<comment type="caution">
    <text evidence="2">The sequence shown here is derived from an EMBL/GenBank/DDBJ whole genome shotgun (WGS) entry which is preliminary data.</text>
</comment>
<protein>
    <submittedName>
        <fullName evidence="2">Uncharacterized protein</fullName>
    </submittedName>
</protein>
<keyword evidence="3" id="KW-1185">Reference proteome</keyword>
<name>H0E7J8_9ACTN</name>
<dbReference type="SUPFAM" id="SSF51445">
    <property type="entry name" value="(Trans)glycosidases"/>
    <property type="match status" value="1"/>
</dbReference>
<dbReference type="Proteomes" id="UP000005143">
    <property type="component" value="Unassembled WGS sequence"/>
</dbReference>
<reference evidence="2 3" key="1">
    <citation type="journal article" date="2013" name="Biodegradation">
        <title>Quantitative proteomic analysis of ibuprofen-degrading Patulibacter sp. strain I11.</title>
        <authorList>
            <person name="Almeida B."/>
            <person name="Kjeldal H."/>
            <person name="Lolas I."/>
            <person name="Knudsen A.D."/>
            <person name="Carvalho G."/>
            <person name="Nielsen K.L."/>
            <person name="Barreto Crespo M.T."/>
            <person name="Stensballe A."/>
            <person name="Nielsen J.L."/>
        </authorList>
    </citation>
    <scope>NUCLEOTIDE SEQUENCE [LARGE SCALE GENOMIC DNA]</scope>
    <source>
        <strain evidence="2 3">I11</strain>
    </source>
</reference>
<gene>
    <name evidence="2" type="ORF">PAI11_28000</name>
</gene>
<evidence type="ECO:0000313" key="3">
    <source>
        <dbReference type="Proteomes" id="UP000005143"/>
    </source>
</evidence>
<dbReference type="AlphaFoldDB" id="H0E7J8"/>
<organism evidence="2 3">
    <name type="scientific">Patulibacter medicamentivorans</name>
    <dbReference type="NCBI Taxonomy" id="1097667"/>
    <lineage>
        <taxon>Bacteria</taxon>
        <taxon>Bacillati</taxon>
        <taxon>Actinomycetota</taxon>
        <taxon>Thermoleophilia</taxon>
        <taxon>Solirubrobacterales</taxon>
        <taxon>Patulibacteraceae</taxon>
        <taxon>Patulibacter</taxon>
    </lineage>
</organism>
<dbReference type="Gene3D" id="3.20.20.80">
    <property type="entry name" value="Glycosidases"/>
    <property type="match status" value="1"/>
</dbReference>
<feature type="region of interest" description="Disordered" evidence="1">
    <location>
        <begin position="243"/>
        <end position="272"/>
    </location>
</feature>
<evidence type="ECO:0000313" key="2">
    <source>
        <dbReference type="EMBL" id="EHN10369.1"/>
    </source>
</evidence>
<evidence type="ECO:0000256" key="1">
    <source>
        <dbReference type="SAM" id="MobiDB-lite"/>
    </source>
</evidence>
<accession>H0E7J8</accession>